<feature type="region of interest" description="Disordered" evidence="1">
    <location>
        <begin position="1"/>
        <end position="238"/>
    </location>
</feature>
<feature type="compositionally biased region" description="Basic and acidic residues" evidence="1">
    <location>
        <begin position="192"/>
        <end position="218"/>
    </location>
</feature>
<evidence type="ECO:0000259" key="2">
    <source>
        <dbReference type="PROSITE" id="PS50055"/>
    </source>
</evidence>
<feature type="compositionally biased region" description="Low complexity" evidence="1">
    <location>
        <begin position="122"/>
        <end position="133"/>
    </location>
</feature>
<organism evidence="4 5">
    <name type="scientific">Pristionchus fissidentatus</name>
    <dbReference type="NCBI Taxonomy" id="1538716"/>
    <lineage>
        <taxon>Eukaryota</taxon>
        <taxon>Metazoa</taxon>
        <taxon>Ecdysozoa</taxon>
        <taxon>Nematoda</taxon>
        <taxon>Chromadorea</taxon>
        <taxon>Rhabditida</taxon>
        <taxon>Rhabditina</taxon>
        <taxon>Diplogasteromorpha</taxon>
        <taxon>Diplogasteroidea</taxon>
        <taxon>Neodiplogasteridae</taxon>
        <taxon>Pristionchus</taxon>
    </lineage>
</organism>
<dbReference type="EMBL" id="BTSY01000006">
    <property type="protein sequence ID" value="GMT33741.1"/>
    <property type="molecule type" value="Genomic_DNA"/>
</dbReference>
<comment type="caution">
    <text evidence="4">The sequence shown here is derived from an EMBL/GenBank/DDBJ whole genome shotgun (WGS) entry which is preliminary data.</text>
</comment>
<dbReference type="SUPFAM" id="SSF52799">
    <property type="entry name" value="(Phosphotyrosine protein) phosphatases II"/>
    <property type="match status" value="1"/>
</dbReference>
<dbReference type="InterPro" id="IPR016130">
    <property type="entry name" value="Tyr_Pase_AS"/>
</dbReference>
<dbReference type="PROSITE" id="PS00383">
    <property type="entry name" value="TYR_PHOSPHATASE_1"/>
    <property type="match status" value="1"/>
</dbReference>
<dbReference type="CDD" id="cd00047">
    <property type="entry name" value="PTPc"/>
    <property type="match status" value="1"/>
</dbReference>
<dbReference type="InterPro" id="IPR029021">
    <property type="entry name" value="Prot-tyrosine_phosphatase-like"/>
</dbReference>
<evidence type="ECO:0000256" key="1">
    <source>
        <dbReference type="SAM" id="MobiDB-lite"/>
    </source>
</evidence>
<dbReference type="Pfam" id="PF00102">
    <property type="entry name" value="Y_phosphatase"/>
    <property type="match status" value="1"/>
</dbReference>
<evidence type="ECO:0008006" key="6">
    <source>
        <dbReference type="Google" id="ProtNLM"/>
    </source>
</evidence>
<dbReference type="PANTHER" id="PTHR46163:SF5">
    <property type="entry name" value="TYROSINE-PROTEIN PHOSPHATASE"/>
    <property type="match status" value="1"/>
</dbReference>
<reference evidence="4" key="1">
    <citation type="submission" date="2023-10" db="EMBL/GenBank/DDBJ databases">
        <title>Genome assembly of Pristionchus species.</title>
        <authorList>
            <person name="Yoshida K."/>
            <person name="Sommer R.J."/>
        </authorList>
    </citation>
    <scope>NUCLEOTIDE SEQUENCE</scope>
    <source>
        <strain evidence="4">RS5133</strain>
    </source>
</reference>
<feature type="domain" description="Tyrosine-protein phosphatase" evidence="2">
    <location>
        <begin position="263"/>
        <end position="522"/>
    </location>
</feature>
<dbReference type="PRINTS" id="PR00700">
    <property type="entry name" value="PRTYPHPHTASE"/>
</dbReference>
<name>A0AAV5WRU7_9BILA</name>
<dbReference type="Gene3D" id="3.90.190.10">
    <property type="entry name" value="Protein tyrosine phosphatase superfamily"/>
    <property type="match status" value="1"/>
</dbReference>
<dbReference type="InterPro" id="IPR003595">
    <property type="entry name" value="Tyr_Pase_cat"/>
</dbReference>
<dbReference type="Proteomes" id="UP001432322">
    <property type="component" value="Unassembled WGS sequence"/>
</dbReference>
<accession>A0AAV5WRU7</accession>
<feature type="compositionally biased region" description="Basic and acidic residues" evidence="1">
    <location>
        <begin position="68"/>
        <end position="85"/>
    </location>
</feature>
<dbReference type="GO" id="GO:0004725">
    <property type="term" value="F:protein tyrosine phosphatase activity"/>
    <property type="evidence" value="ECO:0007669"/>
    <property type="project" value="InterPro"/>
</dbReference>
<evidence type="ECO:0000313" key="4">
    <source>
        <dbReference type="EMBL" id="GMT33741.1"/>
    </source>
</evidence>
<keyword evidence="5" id="KW-1185">Reference proteome</keyword>
<dbReference type="AlphaFoldDB" id="A0AAV5WRU7"/>
<dbReference type="PANTHER" id="PTHR46163">
    <property type="entry name" value="TYROSINE-PROTEIN PHOSPHATASE-RELATED"/>
    <property type="match status" value="1"/>
</dbReference>
<proteinExistence type="predicted"/>
<feature type="domain" description="Tyrosine specific protein phosphatases" evidence="3">
    <location>
        <begin position="441"/>
        <end position="513"/>
    </location>
</feature>
<sequence length="544" mass="62023">MGNRQQAPSKPEEKKSPPIRKTPAARTRDPSATPSKKTRQIEAQMNLDKTQRRTDGTQNSSDPPKTPAKKDETTAKEIKSKESNKKGTHRVPKAKNVMVDGVLVRRPGAASTKDKNRRRPTPKTSSNETTNSKKSSRKLKDGRKGSSSSERSAKKQKQARKRPEDDRSTEKTGEEKTQDSSARRKRLSNKKKQADNEERKTEKTERTEEGATTKDETTAKTVDVEDDNTLVSDAPKRKKYSSEKEKNVKAFMQWIIGKGVKGLKEEFEGMKRESAPSRADCVEFYKEENITRRRYKDVPCLDESRVVLRDREGANDFIHANFCSTPSSDKRFICTQGPSDSTFNDFWTMINQEEVEYIIMLCNFFEQEKPKCGKYVPQGEGETMETDDYRIQCMAVHNYKLPENVVFRKLNVAKKDSDKDRTVHHFLWETWPDRGVPPIDHSLFKLLAKAGKSKQPIVVHCSAGIGRTGTMVTTQIAMEMLNSGESLADGLSTVVKKLRKQRAMSVQTDHQYIFVHRILLEYFKDTVDEDEITAFCDDFKKLTS</sequence>
<dbReference type="PROSITE" id="PS50056">
    <property type="entry name" value="TYR_PHOSPHATASE_2"/>
    <property type="match status" value="1"/>
</dbReference>
<evidence type="ECO:0000313" key="5">
    <source>
        <dbReference type="Proteomes" id="UP001432322"/>
    </source>
</evidence>
<dbReference type="InterPro" id="IPR052782">
    <property type="entry name" value="Oocyte-zygote_transition_reg"/>
</dbReference>
<feature type="compositionally biased region" description="Basic and acidic residues" evidence="1">
    <location>
        <begin position="161"/>
        <end position="182"/>
    </location>
</feature>
<dbReference type="SMART" id="SM00194">
    <property type="entry name" value="PTPc"/>
    <property type="match status" value="1"/>
</dbReference>
<dbReference type="InterPro" id="IPR000242">
    <property type="entry name" value="PTP_cat"/>
</dbReference>
<dbReference type="PROSITE" id="PS50055">
    <property type="entry name" value="TYR_PHOSPHATASE_PTP"/>
    <property type="match status" value="1"/>
</dbReference>
<protein>
    <recommendedName>
        <fullName evidence="6">Tyrosine phosphatase</fullName>
    </recommendedName>
</protein>
<gene>
    <name evidence="4" type="ORF">PFISCL1PPCAC_25038</name>
</gene>
<dbReference type="SMART" id="SM00404">
    <property type="entry name" value="PTPc_motif"/>
    <property type="match status" value="1"/>
</dbReference>
<dbReference type="InterPro" id="IPR000387">
    <property type="entry name" value="Tyr_Pase_dom"/>
</dbReference>
<evidence type="ECO:0000259" key="3">
    <source>
        <dbReference type="PROSITE" id="PS50056"/>
    </source>
</evidence>